<dbReference type="OrthoDB" id="10045294at2759"/>
<evidence type="ECO:0000313" key="4">
    <source>
        <dbReference type="Proteomes" id="UP000663852"/>
    </source>
</evidence>
<feature type="compositionally biased region" description="Low complexity" evidence="1">
    <location>
        <begin position="169"/>
        <end position="178"/>
    </location>
</feature>
<dbReference type="EMBL" id="CAJNOJ010000365">
    <property type="protein sequence ID" value="CAF1418988.1"/>
    <property type="molecule type" value="Genomic_DNA"/>
</dbReference>
<accession>A0A815M5X0</accession>
<dbReference type="Pfam" id="PF10283">
    <property type="entry name" value="zf-CCHH"/>
    <property type="match status" value="1"/>
</dbReference>
<feature type="domain" description="PBZ-type" evidence="2">
    <location>
        <begin position="324"/>
        <end position="347"/>
    </location>
</feature>
<dbReference type="InterPro" id="IPR019406">
    <property type="entry name" value="APLF_PBZ"/>
</dbReference>
<proteinExistence type="predicted"/>
<organism evidence="3 4">
    <name type="scientific">Adineta ricciae</name>
    <name type="common">Rotifer</name>
    <dbReference type="NCBI Taxonomy" id="249248"/>
    <lineage>
        <taxon>Eukaryota</taxon>
        <taxon>Metazoa</taxon>
        <taxon>Spiralia</taxon>
        <taxon>Gnathifera</taxon>
        <taxon>Rotifera</taxon>
        <taxon>Eurotatoria</taxon>
        <taxon>Bdelloidea</taxon>
        <taxon>Adinetida</taxon>
        <taxon>Adinetidae</taxon>
        <taxon>Adineta</taxon>
    </lineage>
</organism>
<evidence type="ECO:0000256" key="1">
    <source>
        <dbReference type="SAM" id="MobiDB-lite"/>
    </source>
</evidence>
<sequence length="365" mass="41437">MIFYSFDYPKKLDKKILLTPDTNKDEYREEASYLNSGYPSEHETYVRKEAYAAGSKTFYIGCNTDDFMTFCLKIQRSIGKITLSHAGPNSLYNNSTICFTFGKTELDLVALEFIRLSAGKCAVPIRNVMICFEEQSDLHPKVDTDIRKCSNIDDDRSCNKPARLQQKQSEPSSPSSSSVKAQHGVGFSNQVQSSSRNSNSTSLIPCRENVNCLLQLSNEKDHNSKFSHPCRFSELCRNREANLTHEPHQAPTCVMDKDCSRLIDPHHRAQYRHTGLPDYLLPCRHQRKCDDTSEKHRIKYSHGEQVYELSSLGAGRADSTDIIPCKWGSKCRDMDNQQHSRKYSHPKPVSSSSSNSSSVATRKFH</sequence>
<evidence type="ECO:0000259" key="2">
    <source>
        <dbReference type="Pfam" id="PF10283"/>
    </source>
</evidence>
<name>A0A815M5X0_ADIRI</name>
<feature type="region of interest" description="Disordered" evidence="1">
    <location>
        <begin position="157"/>
        <end position="201"/>
    </location>
</feature>
<feature type="compositionally biased region" description="Low complexity" evidence="1">
    <location>
        <begin position="188"/>
        <end position="201"/>
    </location>
</feature>
<evidence type="ECO:0000313" key="3">
    <source>
        <dbReference type="EMBL" id="CAF1418988.1"/>
    </source>
</evidence>
<comment type="caution">
    <text evidence="3">The sequence shown here is derived from an EMBL/GenBank/DDBJ whole genome shotgun (WGS) entry which is preliminary data.</text>
</comment>
<dbReference type="AlphaFoldDB" id="A0A815M5X0"/>
<reference evidence="3" key="1">
    <citation type="submission" date="2021-02" db="EMBL/GenBank/DDBJ databases">
        <authorList>
            <person name="Nowell W R."/>
        </authorList>
    </citation>
    <scope>NUCLEOTIDE SEQUENCE</scope>
</reference>
<gene>
    <name evidence="3" type="ORF">EDS130_LOCUS37318</name>
</gene>
<dbReference type="Proteomes" id="UP000663852">
    <property type="component" value="Unassembled WGS sequence"/>
</dbReference>
<feature type="region of interest" description="Disordered" evidence="1">
    <location>
        <begin position="336"/>
        <end position="365"/>
    </location>
</feature>
<protein>
    <recommendedName>
        <fullName evidence="2">PBZ-type domain-containing protein</fullName>
    </recommendedName>
</protein>